<comment type="pathway">
    <text evidence="2">Lipid metabolism.</text>
</comment>
<evidence type="ECO:0000256" key="1">
    <source>
        <dbReference type="ARBA" id="ARBA00004141"/>
    </source>
</evidence>
<dbReference type="GO" id="GO:0016020">
    <property type="term" value="C:membrane"/>
    <property type="evidence" value="ECO:0000318"/>
    <property type="project" value="GO_Central"/>
</dbReference>
<name>A0A1Y1HRW9_KLENI</name>
<dbReference type="Pfam" id="PF00487">
    <property type="entry name" value="FA_desaturase"/>
    <property type="match status" value="1"/>
</dbReference>
<dbReference type="PROSITE" id="PS50255">
    <property type="entry name" value="CYTOCHROME_B5_2"/>
    <property type="match status" value="1"/>
</dbReference>
<dbReference type="SMART" id="SM01117">
    <property type="entry name" value="Cyt-b5"/>
    <property type="match status" value="1"/>
</dbReference>
<comment type="similarity">
    <text evidence="3">Belongs to the fatty acid desaturase type 1 family.</text>
</comment>
<dbReference type="EMBL" id="DF236990">
    <property type="protein sequence ID" value="GAQ79919.1"/>
    <property type="molecule type" value="Genomic_DNA"/>
</dbReference>
<dbReference type="OMA" id="QWWKNKH"/>
<sequence length="495" mass="55856">MGKGADGVGLLAPLIWQEDKIQPIVGAIPHEAGLVPTRRGERKPVVAKRDVISVEELERHCTASDCWIAIEGQVYEATEWLKLHPGGDICILNMAGQDATDAFRAFHKPMVSKFHLPRFHVGPLAAAAPPSKMLQEYRQLAKDLESSELFQTRPSFYLSKALVIAALFALVVAGVTLTSSPWVHLASGLLLGLFWQQCAFVGHDTGHLSITRTRSLDNLIGLFVGNVCTGIGILWWKRTHNVHHIACNNVQYDPDIQHIPLFAVSEKYFASLYSFYHKRQMNFDRAARVLVSYQHWTFYPIMAVARWNLWAQTWILLLSGPHTPDKTAEIAALMVFYGWLASLMSFIPSWPVRIGFLCAAVALSGILHVQICLSHFPMPVYDGHVATKDYVQMQLDGTMDIDCPTWLDWFHGGLQFQVEHHLFPRLPRHNLRRVKGTLRAFCKKHGLRYTSVPFWEANRLIIKCLRQHALEARDLSKPLPPANESLLWDALNAQG</sequence>
<evidence type="ECO:0000256" key="2">
    <source>
        <dbReference type="ARBA" id="ARBA00005189"/>
    </source>
</evidence>
<reference evidence="14 15" key="1">
    <citation type="journal article" date="2014" name="Nat. Commun.">
        <title>Klebsormidium flaccidum genome reveals primary factors for plant terrestrial adaptation.</title>
        <authorList>
            <person name="Hori K."/>
            <person name="Maruyama F."/>
            <person name="Fujisawa T."/>
            <person name="Togashi T."/>
            <person name="Yamamoto N."/>
            <person name="Seo M."/>
            <person name="Sato S."/>
            <person name="Yamada T."/>
            <person name="Mori H."/>
            <person name="Tajima N."/>
            <person name="Moriyama T."/>
            <person name="Ikeuchi M."/>
            <person name="Watanabe M."/>
            <person name="Wada H."/>
            <person name="Kobayashi K."/>
            <person name="Saito M."/>
            <person name="Masuda T."/>
            <person name="Sasaki-Sekimoto Y."/>
            <person name="Mashiguchi K."/>
            <person name="Awai K."/>
            <person name="Shimojima M."/>
            <person name="Masuda S."/>
            <person name="Iwai M."/>
            <person name="Nobusawa T."/>
            <person name="Narise T."/>
            <person name="Kondo S."/>
            <person name="Saito H."/>
            <person name="Sato R."/>
            <person name="Murakawa M."/>
            <person name="Ihara Y."/>
            <person name="Oshima-Yamada Y."/>
            <person name="Ohtaka K."/>
            <person name="Satoh M."/>
            <person name="Sonobe K."/>
            <person name="Ishii M."/>
            <person name="Ohtani R."/>
            <person name="Kanamori-Sato M."/>
            <person name="Honoki R."/>
            <person name="Miyazaki D."/>
            <person name="Mochizuki H."/>
            <person name="Umetsu J."/>
            <person name="Higashi K."/>
            <person name="Shibata D."/>
            <person name="Kamiya Y."/>
            <person name="Sato N."/>
            <person name="Nakamura Y."/>
            <person name="Tabata S."/>
            <person name="Ida S."/>
            <person name="Kurokawa K."/>
            <person name="Ohta H."/>
        </authorList>
    </citation>
    <scope>NUCLEOTIDE SEQUENCE [LARGE SCALE GENOMIC DNA]</scope>
    <source>
        <strain evidence="14 15">NIES-2285</strain>
    </source>
</reference>
<dbReference type="SUPFAM" id="SSF55856">
    <property type="entry name" value="Cytochrome b5-like heme/steroid binding domain"/>
    <property type="match status" value="1"/>
</dbReference>
<dbReference type="Proteomes" id="UP000054558">
    <property type="component" value="Unassembled WGS sequence"/>
</dbReference>
<dbReference type="PANTHER" id="PTHR19353:SF30">
    <property type="entry name" value="DELTA 8-(E)-SPHINGOLIPID DESATURASE"/>
    <property type="match status" value="1"/>
</dbReference>
<dbReference type="Pfam" id="PF00173">
    <property type="entry name" value="Cyt-b5"/>
    <property type="match status" value="1"/>
</dbReference>
<dbReference type="InterPro" id="IPR036400">
    <property type="entry name" value="Cyt_B5-like_heme/steroid_sf"/>
</dbReference>
<dbReference type="GO" id="GO:0006629">
    <property type="term" value="P:lipid metabolic process"/>
    <property type="evidence" value="ECO:0000318"/>
    <property type="project" value="GO_Central"/>
</dbReference>
<evidence type="ECO:0000256" key="3">
    <source>
        <dbReference type="ARBA" id="ARBA00009295"/>
    </source>
</evidence>
<keyword evidence="8" id="KW-0560">Oxidoreductase</keyword>
<dbReference type="GO" id="GO:0046872">
    <property type="term" value="F:metal ion binding"/>
    <property type="evidence" value="ECO:0007669"/>
    <property type="project" value="UniProtKB-KW"/>
</dbReference>
<evidence type="ECO:0000256" key="8">
    <source>
        <dbReference type="ARBA" id="ARBA00023002"/>
    </source>
</evidence>
<keyword evidence="11 12" id="KW-0472">Membrane</keyword>
<feature type="transmembrane region" description="Helical" evidence="12">
    <location>
        <begin position="354"/>
        <end position="371"/>
    </location>
</feature>
<feature type="domain" description="Cytochrome b5 heme-binding" evidence="13">
    <location>
        <begin position="49"/>
        <end position="125"/>
    </location>
</feature>
<evidence type="ECO:0000256" key="10">
    <source>
        <dbReference type="ARBA" id="ARBA00023098"/>
    </source>
</evidence>
<feature type="transmembrane region" description="Helical" evidence="12">
    <location>
        <begin position="330"/>
        <end position="347"/>
    </location>
</feature>
<feature type="transmembrane region" description="Helical" evidence="12">
    <location>
        <begin position="215"/>
        <end position="236"/>
    </location>
</feature>
<protein>
    <submittedName>
        <fullName evidence="14">Sphingobase-D8 Desaturase</fullName>
    </submittedName>
</protein>
<dbReference type="OrthoDB" id="260091at2759"/>
<proteinExistence type="inferred from homology"/>
<dbReference type="AlphaFoldDB" id="A0A1Y1HRW9"/>
<feature type="transmembrane region" description="Helical" evidence="12">
    <location>
        <begin position="296"/>
        <end position="318"/>
    </location>
</feature>
<evidence type="ECO:0000256" key="11">
    <source>
        <dbReference type="ARBA" id="ARBA00023136"/>
    </source>
</evidence>
<keyword evidence="15" id="KW-1185">Reference proteome</keyword>
<dbReference type="CDD" id="cd03506">
    <property type="entry name" value="Delta6-FADS-like"/>
    <property type="match status" value="1"/>
</dbReference>
<dbReference type="InterPro" id="IPR012171">
    <property type="entry name" value="Fatty_acid_desaturase"/>
</dbReference>
<keyword evidence="10" id="KW-0443">Lipid metabolism</keyword>
<accession>A0A1Y1HRW9</accession>
<keyword evidence="6" id="KW-0479">Metal-binding</keyword>
<evidence type="ECO:0000256" key="6">
    <source>
        <dbReference type="ARBA" id="ARBA00022723"/>
    </source>
</evidence>
<evidence type="ECO:0000256" key="5">
    <source>
        <dbReference type="ARBA" id="ARBA00022692"/>
    </source>
</evidence>
<evidence type="ECO:0000256" key="7">
    <source>
        <dbReference type="ARBA" id="ARBA00022989"/>
    </source>
</evidence>
<gene>
    <name evidence="14" type="ORF">KFL_000410180</name>
</gene>
<evidence type="ECO:0000256" key="9">
    <source>
        <dbReference type="ARBA" id="ARBA00023004"/>
    </source>
</evidence>
<feature type="transmembrane region" description="Helical" evidence="12">
    <location>
        <begin position="157"/>
        <end position="176"/>
    </location>
</feature>
<evidence type="ECO:0000313" key="14">
    <source>
        <dbReference type="EMBL" id="GAQ79919.1"/>
    </source>
</evidence>
<dbReference type="PIRSF" id="PIRSF015921">
    <property type="entry name" value="FA_sphinglp_des"/>
    <property type="match status" value="1"/>
</dbReference>
<evidence type="ECO:0000313" key="15">
    <source>
        <dbReference type="Proteomes" id="UP000054558"/>
    </source>
</evidence>
<dbReference type="PRINTS" id="PR00363">
    <property type="entry name" value="CYTOCHROMEB5"/>
</dbReference>
<organism evidence="14 15">
    <name type="scientific">Klebsormidium nitens</name>
    <name type="common">Green alga</name>
    <name type="synonym">Ulothrix nitens</name>
    <dbReference type="NCBI Taxonomy" id="105231"/>
    <lineage>
        <taxon>Eukaryota</taxon>
        <taxon>Viridiplantae</taxon>
        <taxon>Streptophyta</taxon>
        <taxon>Klebsormidiophyceae</taxon>
        <taxon>Klebsormidiales</taxon>
        <taxon>Klebsormidiaceae</taxon>
        <taxon>Klebsormidium</taxon>
    </lineage>
</organism>
<keyword evidence="4" id="KW-0349">Heme</keyword>
<evidence type="ECO:0000256" key="12">
    <source>
        <dbReference type="SAM" id="Phobius"/>
    </source>
</evidence>
<keyword evidence="9" id="KW-0408">Iron</keyword>
<evidence type="ECO:0000256" key="4">
    <source>
        <dbReference type="ARBA" id="ARBA00022617"/>
    </source>
</evidence>
<comment type="subcellular location">
    <subcellularLocation>
        <location evidence="1">Membrane</location>
        <topology evidence="1">Multi-pass membrane protein</topology>
    </subcellularLocation>
</comment>
<dbReference type="STRING" id="105231.A0A1Y1HRW9"/>
<dbReference type="InterPro" id="IPR001199">
    <property type="entry name" value="Cyt_B5-like_heme/steroid-bd"/>
</dbReference>
<keyword evidence="5 12" id="KW-0812">Transmembrane</keyword>
<dbReference type="InterPro" id="IPR005804">
    <property type="entry name" value="FA_desaturase_dom"/>
</dbReference>
<dbReference type="Gene3D" id="3.10.120.10">
    <property type="entry name" value="Cytochrome b5-like heme/steroid binding domain"/>
    <property type="match status" value="1"/>
</dbReference>
<keyword evidence="7 12" id="KW-1133">Transmembrane helix</keyword>
<evidence type="ECO:0000259" key="13">
    <source>
        <dbReference type="PROSITE" id="PS50255"/>
    </source>
</evidence>
<dbReference type="GO" id="GO:0016717">
    <property type="term" value="F:oxidoreductase activity, acting on paired donors, with oxidation of a pair of donors resulting in the reduction of molecular oxygen to two molecules of water"/>
    <property type="evidence" value="ECO:0000318"/>
    <property type="project" value="GO_Central"/>
</dbReference>
<dbReference type="PANTHER" id="PTHR19353">
    <property type="entry name" value="FATTY ACID DESATURASE 2"/>
    <property type="match status" value="1"/>
</dbReference>